<feature type="chain" id="PRO_5046478445" evidence="1">
    <location>
        <begin position="35"/>
        <end position="137"/>
    </location>
</feature>
<evidence type="ECO:0000313" key="3">
    <source>
        <dbReference type="Proteomes" id="UP001596086"/>
    </source>
</evidence>
<reference evidence="3" key="1">
    <citation type="journal article" date="2019" name="Int. J. Syst. Evol. Microbiol.">
        <title>The Global Catalogue of Microorganisms (GCM) 10K type strain sequencing project: providing services to taxonomists for standard genome sequencing and annotation.</title>
        <authorList>
            <consortium name="The Broad Institute Genomics Platform"/>
            <consortium name="The Broad Institute Genome Sequencing Center for Infectious Disease"/>
            <person name="Wu L."/>
            <person name="Ma J."/>
        </authorList>
    </citation>
    <scope>NUCLEOTIDE SEQUENCE [LARGE SCALE GENOMIC DNA]</scope>
    <source>
        <strain evidence="3">CGMCC 4.5798</strain>
    </source>
</reference>
<sequence>MFRKTFQGTAMRHRNLIMPLIFVIAGSAGVPAAAAGQAAPLQPGEIGSLAELPADIRIVIGPDVADRGGAFAAGCVSAKGEPHSRFAGALLHGDTAQVKMEYGGIAHYFDTLDFRQVNGRWVHVPKQPGQNAPVAAK</sequence>
<feature type="signal peptide" evidence="1">
    <location>
        <begin position="1"/>
        <end position="34"/>
    </location>
</feature>
<name>A0ABW0S6E3_9BURK</name>
<evidence type="ECO:0000313" key="2">
    <source>
        <dbReference type="EMBL" id="MFC5551017.1"/>
    </source>
</evidence>
<organism evidence="2 3">
    <name type="scientific">Massilia aerilata</name>
    <dbReference type="NCBI Taxonomy" id="453817"/>
    <lineage>
        <taxon>Bacteria</taxon>
        <taxon>Pseudomonadati</taxon>
        <taxon>Pseudomonadota</taxon>
        <taxon>Betaproteobacteria</taxon>
        <taxon>Burkholderiales</taxon>
        <taxon>Oxalobacteraceae</taxon>
        <taxon>Telluria group</taxon>
        <taxon>Massilia</taxon>
    </lineage>
</organism>
<keyword evidence="1" id="KW-0732">Signal</keyword>
<comment type="caution">
    <text evidence="2">The sequence shown here is derived from an EMBL/GenBank/DDBJ whole genome shotgun (WGS) entry which is preliminary data.</text>
</comment>
<dbReference type="RefSeq" id="WP_379774469.1">
    <property type="nucleotide sequence ID" value="NZ_JBHSMZ010000016.1"/>
</dbReference>
<proteinExistence type="predicted"/>
<accession>A0ABW0S6E3</accession>
<gene>
    <name evidence="2" type="ORF">ACFPO9_21070</name>
</gene>
<dbReference type="Proteomes" id="UP001596086">
    <property type="component" value="Unassembled WGS sequence"/>
</dbReference>
<evidence type="ECO:0000256" key="1">
    <source>
        <dbReference type="SAM" id="SignalP"/>
    </source>
</evidence>
<dbReference type="EMBL" id="JBHSMZ010000016">
    <property type="protein sequence ID" value="MFC5551017.1"/>
    <property type="molecule type" value="Genomic_DNA"/>
</dbReference>
<protein>
    <submittedName>
        <fullName evidence="2">Uncharacterized protein</fullName>
    </submittedName>
</protein>
<keyword evidence="3" id="KW-1185">Reference proteome</keyword>